<dbReference type="Gene3D" id="2.60.40.10">
    <property type="entry name" value="Immunoglobulins"/>
    <property type="match status" value="1"/>
</dbReference>
<dbReference type="InterPro" id="IPR015943">
    <property type="entry name" value="WD40/YVTN_repeat-like_dom_sf"/>
</dbReference>
<dbReference type="GO" id="GO:0000155">
    <property type="term" value="F:phosphorelay sensor kinase activity"/>
    <property type="evidence" value="ECO:0007669"/>
    <property type="project" value="InterPro"/>
</dbReference>
<dbReference type="SMART" id="SM00387">
    <property type="entry name" value="HATPase_c"/>
    <property type="match status" value="1"/>
</dbReference>
<reference evidence="5" key="1">
    <citation type="submission" date="2021-03" db="EMBL/GenBank/DDBJ databases">
        <title>Acanthopleuribacteraceae sp. M133.</title>
        <authorList>
            <person name="Wang G."/>
        </authorList>
    </citation>
    <scope>NUCLEOTIDE SEQUENCE</scope>
    <source>
        <strain evidence="5">M133</strain>
    </source>
</reference>
<dbReference type="SUPFAM" id="SSF47384">
    <property type="entry name" value="Homodimeric domain of signal transducing histidine kinase"/>
    <property type="match status" value="1"/>
</dbReference>
<dbReference type="SUPFAM" id="SSF55874">
    <property type="entry name" value="ATPase domain of HSP90 chaperone/DNA topoisomerase II/histidine kinase"/>
    <property type="match status" value="1"/>
</dbReference>
<evidence type="ECO:0000259" key="4">
    <source>
        <dbReference type="PROSITE" id="PS50109"/>
    </source>
</evidence>
<dbReference type="Gene3D" id="2.130.10.10">
    <property type="entry name" value="YVTN repeat-like/Quinoprotein amine dehydrogenase"/>
    <property type="match status" value="3"/>
</dbReference>
<evidence type="ECO:0000313" key="6">
    <source>
        <dbReference type="Proteomes" id="UP000663929"/>
    </source>
</evidence>
<name>A0A8A4TDK1_SULCO</name>
<dbReference type="Pfam" id="PF07495">
    <property type="entry name" value="Y_Y_Y"/>
    <property type="match status" value="1"/>
</dbReference>
<evidence type="ECO:0000256" key="3">
    <source>
        <dbReference type="ARBA" id="ARBA00022553"/>
    </source>
</evidence>
<dbReference type="RefSeq" id="WP_237377315.1">
    <property type="nucleotide sequence ID" value="NZ_CP071793.1"/>
</dbReference>
<dbReference type="EC" id="2.7.13.3" evidence="2"/>
<keyword evidence="3" id="KW-0597">Phosphoprotein</keyword>
<feature type="domain" description="Histidine kinase" evidence="4">
    <location>
        <begin position="786"/>
        <end position="999"/>
    </location>
</feature>
<dbReference type="Pfam" id="PF02518">
    <property type="entry name" value="HATPase_c"/>
    <property type="match status" value="1"/>
</dbReference>
<dbReference type="EMBL" id="CP071793">
    <property type="protein sequence ID" value="QTD47647.1"/>
    <property type="molecule type" value="Genomic_DNA"/>
</dbReference>
<dbReference type="Proteomes" id="UP000663929">
    <property type="component" value="Chromosome"/>
</dbReference>
<dbReference type="InterPro" id="IPR036097">
    <property type="entry name" value="HisK_dim/P_sf"/>
</dbReference>
<comment type="catalytic activity">
    <reaction evidence="1">
        <text>ATP + protein L-histidine = ADP + protein N-phospho-L-histidine.</text>
        <dbReference type="EC" id="2.7.13.3"/>
    </reaction>
</comment>
<proteinExistence type="predicted"/>
<dbReference type="Gene3D" id="3.30.565.10">
    <property type="entry name" value="Histidine kinase-like ATPase, C-terminal domain"/>
    <property type="match status" value="1"/>
</dbReference>
<dbReference type="PANTHER" id="PTHR43547">
    <property type="entry name" value="TWO-COMPONENT HISTIDINE KINASE"/>
    <property type="match status" value="1"/>
</dbReference>
<dbReference type="PRINTS" id="PR00344">
    <property type="entry name" value="BCTRLSENSOR"/>
</dbReference>
<dbReference type="InterPro" id="IPR011110">
    <property type="entry name" value="Reg_prop"/>
</dbReference>
<protein>
    <recommendedName>
        <fullName evidence="2">histidine kinase</fullName>
        <ecNumber evidence="2">2.7.13.3</ecNumber>
    </recommendedName>
</protein>
<organism evidence="5 6">
    <name type="scientific">Sulfidibacter corallicola</name>
    <dbReference type="NCBI Taxonomy" id="2818388"/>
    <lineage>
        <taxon>Bacteria</taxon>
        <taxon>Pseudomonadati</taxon>
        <taxon>Acidobacteriota</taxon>
        <taxon>Holophagae</taxon>
        <taxon>Acanthopleuribacterales</taxon>
        <taxon>Acanthopleuribacteraceae</taxon>
        <taxon>Sulfidibacter</taxon>
    </lineage>
</organism>
<evidence type="ECO:0000313" key="5">
    <source>
        <dbReference type="EMBL" id="QTD47647.1"/>
    </source>
</evidence>
<dbReference type="InterPro" id="IPR005467">
    <property type="entry name" value="His_kinase_dom"/>
</dbReference>
<dbReference type="InterPro" id="IPR013783">
    <property type="entry name" value="Ig-like_fold"/>
</dbReference>
<evidence type="ECO:0000256" key="1">
    <source>
        <dbReference type="ARBA" id="ARBA00000085"/>
    </source>
</evidence>
<dbReference type="AlphaFoldDB" id="A0A8A4TDK1"/>
<dbReference type="KEGG" id="scor:J3U87_18805"/>
<dbReference type="InterPro" id="IPR036890">
    <property type="entry name" value="HATPase_C_sf"/>
</dbReference>
<dbReference type="InterPro" id="IPR004358">
    <property type="entry name" value="Sig_transdc_His_kin-like_C"/>
</dbReference>
<dbReference type="SUPFAM" id="SSF63829">
    <property type="entry name" value="Calcium-dependent phosphotriesterase"/>
    <property type="match status" value="3"/>
</dbReference>
<dbReference type="InterPro" id="IPR011123">
    <property type="entry name" value="Y_Y_Y"/>
</dbReference>
<keyword evidence="6" id="KW-1185">Reference proteome</keyword>
<dbReference type="InterPro" id="IPR003594">
    <property type="entry name" value="HATPase_dom"/>
</dbReference>
<evidence type="ECO:0000256" key="2">
    <source>
        <dbReference type="ARBA" id="ARBA00012438"/>
    </source>
</evidence>
<dbReference type="PROSITE" id="PS50109">
    <property type="entry name" value="HIS_KIN"/>
    <property type="match status" value="1"/>
</dbReference>
<dbReference type="Gene3D" id="1.10.287.130">
    <property type="match status" value="1"/>
</dbReference>
<accession>A0A8A4TDK1</accession>
<dbReference type="Pfam" id="PF07494">
    <property type="entry name" value="Reg_prop"/>
    <property type="match status" value="5"/>
</dbReference>
<sequence>MSHSYVNCMIQDSRGFLWFGTEDGLNRYDGHRCEVFRTLPGDVDSLSHIRVKSLWEDGAGIIWIGTVGGGLNRYRPADNRFESVRPPPNAAFAGGSGIVHHIEPDRWGRLWLGTECGLVRFDPGTERWAHFPPDRRSTFEGAELAVEVMASRGKDELWLGTRGGGLLVFDTRLGRYRGTTPAALAGATVWALAQTAEGLLIGSDRGLWRRSDEGRLEAVTGVAGSVRALGVTRAGDLLVGTERGLARRVRGQGDFEFVRAARGQPGSLSSDRVRCLMEDHSGVVWVGTDDGLNHFAPDRRKFAGAGHAEFDERLTYRNVHLIFEDRLGNLWVGGQGMGLVRNEFDRRRSTSFFPGAEIRCMTEDGSGRLWVGSNRDGLFRLEANPRSDVRPRRYVFDPKRSESLCGKRVFALLRDRRGHLWVGTERGLDRYRPESDDFEHLIPALEGRGPLIYCLNEDRAGDIWVGTLGHGLMRLDPASKPGTPVTRRFTRRDGPGELGSDDILCVTEARSGALWIGTNGGGLNRFDRARGRFTRFTERDGLASNTIYGILQDERQRLWLSTNNGVTRFDPATETFRNYGSGDGLQSLEFNGGAYLKSRTGMLFFGGKYGVNSFEPDWIQANPHPPKTVITRVSTDRNGHFAPVAADGAALRLTHRDRLLSLEFAALHYVAPERNRFAFKMEGLEETWHEAGDRRSVTYSNLEPGHYLFRVRSANGDRVWDERGESIHIRVIPAVWQTWWLRVAGLIGMGSIAIWMYRRHMHFLLERRQALERLDLLTAQTRQGALVAHEAHNPIFAVNNSLRVINRKVQGMDPELDDLLQLLGSEMDRLRRIVKRQSDFTKRPLPAFENADLRDLVTAAIKVLKWGNRLGRTKISIVASGGFFPIHCNPESLQQVFMNVIGNAVESMSGGGRLEIDLEQTSAAGERHYIVHFKDNGPGFDKAASDHLFQPFASTRTERGTGLGLFISHNLIKKHRGEITLNAQYHGGAHLMIRIPRDGGCHHEESDAPVDRG</sequence>
<dbReference type="PANTHER" id="PTHR43547:SF2">
    <property type="entry name" value="HYBRID SIGNAL TRANSDUCTION HISTIDINE KINASE C"/>
    <property type="match status" value="1"/>
</dbReference>
<gene>
    <name evidence="5" type="ORF">J3U87_18805</name>
</gene>